<dbReference type="EMBL" id="FOTC01000001">
    <property type="protein sequence ID" value="SFK83477.1"/>
    <property type="molecule type" value="Genomic_DNA"/>
</dbReference>
<keyword evidence="1" id="KW-0812">Transmembrane</keyword>
<evidence type="ECO:0000256" key="1">
    <source>
        <dbReference type="SAM" id="Phobius"/>
    </source>
</evidence>
<keyword evidence="1" id="KW-1133">Transmembrane helix</keyword>
<evidence type="ECO:0000313" key="3">
    <source>
        <dbReference type="Proteomes" id="UP000199607"/>
    </source>
</evidence>
<protein>
    <submittedName>
        <fullName evidence="2">Uncharacterized protein</fullName>
    </submittedName>
</protein>
<organism evidence="2 3">
    <name type="scientific">Halogranum rubrum</name>
    <dbReference type="NCBI Taxonomy" id="553466"/>
    <lineage>
        <taxon>Archaea</taxon>
        <taxon>Methanobacteriati</taxon>
        <taxon>Methanobacteriota</taxon>
        <taxon>Stenosarchaea group</taxon>
        <taxon>Halobacteria</taxon>
        <taxon>Halobacteriales</taxon>
        <taxon>Haloferacaceae</taxon>
    </lineage>
</organism>
<keyword evidence="1" id="KW-0472">Membrane</keyword>
<dbReference type="Proteomes" id="UP000199607">
    <property type="component" value="Unassembled WGS sequence"/>
</dbReference>
<dbReference type="AlphaFoldDB" id="A0A1I4CTB2"/>
<name>A0A1I4CTB2_9EURY</name>
<sequence>MNRSDWVDRYIIAAVLLQLVGYAALSALIPHSDFATVVEPLQRLPPVLLLLVALVAIPAVVIAVALGALLVAVGLHPTNALVLAGAYLVGVASLWGYRQLTN</sequence>
<dbReference type="STRING" id="553466.SAMN04487950_1343"/>
<feature type="transmembrane region" description="Helical" evidence="1">
    <location>
        <begin position="80"/>
        <end position="97"/>
    </location>
</feature>
<accession>A0A1I4CTB2</accession>
<evidence type="ECO:0000313" key="2">
    <source>
        <dbReference type="EMBL" id="SFK83477.1"/>
    </source>
</evidence>
<gene>
    <name evidence="2" type="ORF">SAMN04487950_1343</name>
</gene>
<proteinExistence type="predicted"/>
<feature type="transmembrane region" description="Helical" evidence="1">
    <location>
        <begin position="49"/>
        <end position="73"/>
    </location>
</feature>
<feature type="transmembrane region" description="Helical" evidence="1">
    <location>
        <begin position="7"/>
        <end position="29"/>
    </location>
</feature>
<keyword evidence="3" id="KW-1185">Reference proteome</keyword>
<reference evidence="3" key="1">
    <citation type="submission" date="2016-10" db="EMBL/GenBank/DDBJ databases">
        <authorList>
            <person name="Varghese N."/>
            <person name="Submissions S."/>
        </authorList>
    </citation>
    <scope>NUCLEOTIDE SEQUENCE [LARGE SCALE GENOMIC DNA]</scope>
    <source>
        <strain evidence="3">CGMCC 1.7738</strain>
    </source>
</reference>